<evidence type="ECO:0000256" key="2">
    <source>
        <dbReference type="ARBA" id="ARBA00005695"/>
    </source>
</evidence>
<feature type="domain" description="Solute-binding protein family 5" evidence="6">
    <location>
        <begin position="115"/>
        <end position="426"/>
    </location>
</feature>
<evidence type="ECO:0000256" key="4">
    <source>
        <dbReference type="ARBA" id="ARBA00022729"/>
    </source>
</evidence>
<dbReference type="SUPFAM" id="SSF53850">
    <property type="entry name" value="Periplasmic binding protein-like II"/>
    <property type="match status" value="1"/>
</dbReference>
<dbReference type="PANTHER" id="PTHR30290">
    <property type="entry name" value="PERIPLASMIC BINDING COMPONENT OF ABC TRANSPORTER"/>
    <property type="match status" value="1"/>
</dbReference>
<name>A0ABN2XGN3_9MICC</name>
<evidence type="ECO:0000256" key="1">
    <source>
        <dbReference type="ARBA" id="ARBA00004196"/>
    </source>
</evidence>
<dbReference type="EMBL" id="BAAAQA010000004">
    <property type="protein sequence ID" value="GAA2111943.1"/>
    <property type="molecule type" value="Genomic_DNA"/>
</dbReference>
<dbReference type="PIRSF" id="PIRSF002741">
    <property type="entry name" value="MppA"/>
    <property type="match status" value="1"/>
</dbReference>
<keyword evidence="8" id="KW-1185">Reference proteome</keyword>
<dbReference type="Gene3D" id="3.40.190.10">
    <property type="entry name" value="Periplasmic binding protein-like II"/>
    <property type="match status" value="1"/>
</dbReference>
<dbReference type="InterPro" id="IPR039424">
    <property type="entry name" value="SBP_5"/>
</dbReference>
<evidence type="ECO:0000313" key="8">
    <source>
        <dbReference type="Proteomes" id="UP001500166"/>
    </source>
</evidence>
<feature type="region of interest" description="Disordered" evidence="5">
    <location>
        <begin position="1"/>
        <end position="24"/>
    </location>
</feature>
<dbReference type="PANTHER" id="PTHR30290:SF10">
    <property type="entry name" value="PERIPLASMIC OLIGOPEPTIDE-BINDING PROTEIN-RELATED"/>
    <property type="match status" value="1"/>
</dbReference>
<evidence type="ECO:0000259" key="6">
    <source>
        <dbReference type="Pfam" id="PF00496"/>
    </source>
</evidence>
<dbReference type="Pfam" id="PF00496">
    <property type="entry name" value="SBP_bac_5"/>
    <property type="match status" value="1"/>
</dbReference>
<keyword evidence="3" id="KW-0813">Transport</keyword>
<dbReference type="InterPro" id="IPR030678">
    <property type="entry name" value="Peptide/Ni-bd"/>
</dbReference>
<accession>A0ABN2XGN3</accession>
<keyword evidence="4" id="KW-0732">Signal</keyword>
<protein>
    <submittedName>
        <fullName evidence="7">ABC transporter substrate-binding protein</fullName>
    </submittedName>
</protein>
<evidence type="ECO:0000256" key="5">
    <source>
        <dbReference type="SAM" id="MobiDB-lite"/>
    </source>
</evidence>
<dbReference type="Proteomes" id="UP001500166">
    <property type="component" value="Unassembled WGS sequence"/>
</dbReference>
<gene>
    <name evidence="7" type="ORF">GCM10009824_07690</name>
</gene>
<evidence type="ECO:0000313" key="7">
    <source>
        <dbReference type="EMBL" id="GAA2111943.1"/>
    </source>
</evidence>
<proteinExistence type="inferred from homology"/>
<feature type="compositionally biased region" description="Basic and acidic residues" evidence="5">
    <location>
        <begin position="1"/>
        <end position="12"/>
    </location>
</feature>
<dbReference type="RefSeq" id="WP_259912692.1">
    <property type="nucleotide sequence ID" value="NZ_BAAAQA010000004.1"/>
</dbReference>
<sequence>MSAEPYPHHSPDHAGGVRNERRSAARRRALSRRGFLGVGATAAVFALAGCGSNTEQAFSGTAATGEPEPGGILRVGLAGGGAADVVDAHVPVTTPDGGRVINLYDRLYEFDQDYEPVPALAVSAEPVDDGRAWVFKLRDDVTFHDGRPMTAADVVFSYDRVTDPDNPKSGASGLASLEKTVAVDDHTVRFELSEPDAAFIYSTAEYAVGIVPPDYDPAHPIGTGPFTLGQFEPGQITVLKKNPNYWGGAPILDEVHMMNFNDEDAMVNALLSSQVDAVGQLPMALVDVVGTDPRIFTEMSETGGWLPFTMRVDVEPFDDPRVREAFKLVVDREQMVEQVFSGHGNVGNDMYAPFDPGTPELPQRTRDIEKAKQLLADAGYPDGLDVEMVTAPIQAGAVESAQVFAEQASEAGINVSLRRVDTTTFFGDGYLQYPFAQDFWLTRNFLPQTANGTLPGSPFNETHWADPEFIELYNKARATLDDDERNELIGQLQKILHDAGGYIVWGFFNQADAYQNYVGGTMTYRTGMPVSGFQFRHLWIAQESE</sequence>
<organism evidence="7 8">
    <name type="scientific">Kocuria atrinae</name>
    <dbReference type="NCBI Taxonomy" id="592377"/>
    <lineage>
        <taxon>Bacteria</taxon>
        <taxon>Bacillati</taxon>
        <taxon>Actinomycetota</taxon>
        <taxon>Actinomycetes</taxon>
        <taxon>Micrococcales</taxon>
        <taxon>Micrococcaceae</taxon>
        <taxon>Kocuria</taxon>
    </lineage>
</organism>
<reference evidence="7 8" key="1">
    <citation type="journal article" date="2019" name="Int. J. Syst. Evol. Microbiol.">
        <title>The Global Catalogue of Microorganisms (GCM) 10K type strain sequencing project: providing services to taxonomists for standard genome sequencing and annotation.</title>
        <authorList>
            <consortium name="The Broad Institute Genomics Platform"/>
            <consortium name="The Broad Institute Genome Sequencing Center for Infectious Disease"/>
            <person name="Wu L."/>
            <person name="Ma J."/>
        </authorList>
    </citation>
    <scope>NUCLEOTIDE SEQUENCE [LARGE SCALE GENOMIC DNA]</scope>
    <source>
        <strain evidence="7 8">JCM 15914</strain>
    </source>
</reference>
<comment type="caution">
    <text evidence="7">The sequence shown here is derived from an EMBL/GenBank/DDBJ whole genome shotgun (WGS) entry which is preliminary data.</text>
</comment>
<comment type="subcellular location">
    <subcellularLocation>
        <location evidence="1">Cell envelope</location>
    </subcellularLocation>
</comment>
<dbReference type="InterPro" id="IPR000914">
    <property type="entry name" value="SBP_5_dom"/>
</dbReference>
<dbReference type="Gene3D" id="3.10.105.10">
    <property type="entry name" value="Dipeptide-binding Protein, Domain 3"/>
    <property type="match status" value="1"/>
</dbReference>
<comment type="similarity">
    <text evidence="2">Belongs to the bacterial solute-binding protein 5 family.</text>
</comment>
<dbReference type="PROSITE" id="PS51318">
    <property type="entry name" value="TAT"/>
    <property type="match status" value="1"/>
</dbReference>
<evidence type="ECO:0000256" key="3">
    <source>
        <dbReference type="ARBA" id="ARBA00022448"/>
    </source>
</evidence>
<dbReference type="CDD" id="cd08503">
    <property type="entry name" value="PBP2_NikA_DppA_OppA_like_17"/>
    <property type="match status" value="1"/>
</dbReference>
<dbReference type="InterPro" id="IPR006311">
    <property type="entry name" value="TAT_signal"/>
</dbReference>